<name>A0AB39U268_9CAUD</name>
<dbReference type="EMBL" id="OR387115">
    <property type="protein sequence ID" value="XDR06195.1"/>
    <property type="molecule type" value="Genomic_DNA"/>
</dbReference>
<evidence type="ECO:0008006" key="2">
    <source>
        <dbReference type="Google" id="ProtNLM"/>
    </source>
</evidence>
<proteinExistence type="predicted"/>
<protein>
    <recommendedName>
        <fullName evidence="2">HEPN domain-containing protein</fullName>
    </recommendedName>
</protein>
<accession>A0AB39U268</accession>
<sequence length="236" mass="26093">MEGVTPWGRWRHNRAMAEQVPDVPELPPLDLPQASMRARLILRQKGGVPADLAADRRYLWGYVHLTRLVDKAIREYNAAREAGQKFGQPTAESYTLEEAATMTPYLLRACDHLESCVDATHGAAEAAKSLRDAGVGTQAPSPDTESVRRLTEIRHAVQHTNQRLIDTDSLWPGRRPFGPDDPYGISPRKDHLVIGAEDPLTYAALVELIETLYRTSELIGDRATLGSLLGSFDVSS</sequence>
<reference evidence="1" key="1">
    <citation type="submission" date="2023-07" db="EMBL/GenBank/DDBJ databases">
        <title>Novel Phage-like Particles from Mycolicibacterium aichiense.</title>
        <authorList>
            <person name="Saha M.S."/>
            <person name="Roman A."/>
            <person name="Doherty M."/>
            <person name="Shijo M."/>
            <person name="Riddick Z."/>
        </authorList>
    </citation>
    <scope>NUCLEOTIDE SEQUENCE</scope>
</reference>
<evidence type="ECO:0000313" key="1">
    <source>
        <dbReference type="EMBL" id="XDR06195.1"/>
    </source>
</evidence>
<organism evidence="1">
    <name type="scientific">Mycolicibacterium phage JSForest1</name>
    <dbReference type="NCBI Taxonomy" id="3240806"/>
    <lineage>
        <taxon>Viruses</taxon>
        <taxon>Duplodnaviria</taxon>
        <taxon>Heunggongvirae</taxon>
        <taxon>Uroviricota</taxon>
        <taxon>Caudoviricetes</taxon>
    </lineage>
</organism>